<proteinExistence type="predicted"/>
<evidence type="ECO:0000256" key="1">
    <source>
        <dbReference type="SAM" id="MobiDB-lite"/>
    </source>
</evidence>
<dbReference type="Proteomes" id="UP000799640">
    <property type="component" value="Unassembled WGS sequence"/>
</dbReference>
<accession>A0A6G1I7W0</accession>
<gene>
    <name evidence="2" type="ORF">EJ06DRAFT_198595</name>
</gene>
<keyword evidence="3" id="KW-1185">Reference proteome</keyword>
<protein>
    <submittedName>
        <fullName evidence="2">Uncharacterized protein</fullName>
    </submittedName>
</protein>
<feature type="region of interest" description="Disordered" evidence="1">
    <location>
        <begin position="180"/>
        <end position="200"/>
    </location>
</feature>
<organism evidence="2 3">
    <name type="scientific">Trichodelitschia bisporula</name>
    <dbReference type="NCBI Taxonomy" id="703511"/>
    <lineage>
        <taxon>Eukaryota</taxon>
        <taxon>Fungi</taxon>
        <taxon>Dikarya</taxon>
        <taxon>Ascomycota</taxon>
        <taxon>Pezizomycotina</taxon>
        <taxon>Dothideomycetes</taxon>
        <taxon>Dothideomycetes incertae sedis</taxon>
        <taxon>Phaeotrichales</taxon>
        <taxon>Phaeotrichaceae</taxon>
        <taxon>Trichodelitschia</taxon>
    </lineage>
</organism>
<reference evidence="2" key="1">
    <citation type="journal article" date="2020" name="Stud. Mycol.">
        <title>101 Dothideomycetes genomes: a test case for predicting lifestyles and emergence of pathogens.</title>
        <authorList>
            <person name="Haridas S."/>
            <person name="Albert R."/>
            <person name="Binder M."/>
            <person name="Bloem J."/>
            <person name="Labutti K."/>
            <person name="Salamov A."/>
            <person name="Andreopoulos B."/>
            <person name="Baker S."/>
            <person name="Barry K."/>
            <person name="Bills G."/>
            <person name="Bluhm B."/>
            <person name="Cannon C."/>
            <person name="Castanera R."/>
            <person name="Culley D."/>
            <person name="Daum C."/>
            <person name="Ezra D."/>
            <person name="Gonzalez J."/>
            <person name="Henrissat B."/>
            <person name="Kuo A."/>
            <person name="Liang C."/>
            <person name="Lipzen A."/>
            <person name="Lutzoni F."/>
            <person name="Magnuson J."/>
            <person name="Mondo S."/>
            <person name="Nolan M."/>
            <person name="Ohm R."/>
            <person name="Pangilinan J."/>
            <person name="Park H.-J."/>
            <person name="Ramirez L."/>
            <person name="Alfaro M."/>
            <person name="Sun H."/>
            <person name="Tritt A."/>
            <person name="Yoshinaga Y."/>
            <person name="Zwiers L.-H."/>
            <person name="Turgeon B."/>
            <person name="Goodwin S."/>
            <person name="Spatafora J."/>
            <person name="Crous P."/>
            <person name="Grigoriev I."/>
        </authorList>
    </citation>
    <scope>NUCLEOTIDE SEQUENCE</scope>
    <source>
        <strain evidence="2">CBS 262.69</strain>
    </source>
</reference>
<evidence type="ECO:0000313" key="2">
    <source>
        <dbReference type="EMBL" id="KAF2404352.1"/>
    </source>
</evidence>
<feature type="region of interest" description="Disordered" evidence="1">
    <location>
        <begin position="244"/>
        <end position="290"/>
    </location>
</feature>
<dbReference type="AlphaFoldDB" id="A0A6G1I7W0"/>
<sequence length="290" mass="32207">MHICHYCLQAPPPSPPCSPPVLQPVPPCNLWTAPMTERGRRRCAGVGICRLRPILHHTHHTPPICSLQVVPVRPCFLNSPSLPAPPHMHHLLPLAACLKQASLLHPDPSVGQGSSLEWLFGNHCPMLSIMCFPPPIRGRWSRQTNISFFLRTKRLLLRRPKQEHVWGRMGALLGSLRKSHHTPVQSLNTASQKRRGKRCGGYRKVTSGPCRLPSLYSVCFYRTPHSCASCGPFHFPCHSPHSSISGPPLSKFPGQPEKTALDCPKRRQLKTGTDREARGTKAATTYSAQV</sequence>
<name>A0A6G1I7W0_9PEZI</name>
<dbReference type="EMBL" id="ML996688">
    <property type="protein sequence ID" value="KAF2404352.1"/>
    <property type="molecule type" value="Genomic_DNA"/>
</dbReference>
<evidence type="ECO:0000313" key="3">
    <source>
        <dbReference type="Proteomes" id="UP000799640"/>
    </source>
</evidence>
<feature type="compositionally biased region" description="Polar residues" evidence="1">
    <location>
        <begin position="182"/>
        <end position="191"/>
    </location>
</feature>